<feature type="transmembrane region" description="Helical" evidence="6">
    <location>
        <begin position="20"/>
        <end position="42"/>
    </location>
</feature>
<sequence length="217" mass="24342">MAPRKTLTEKQEKELDHIALVAGLKGAAVGASIGAVATYMTYKRSSSFRQLSRAMQSVMLASGGMTGYMFAVDRASSRYKNQELGYADETMVESLEHLRTFRKNPDETSTHRMLRYVNDNRWPLIGGSWAVSMVGALSYTFSNKYLTTQQKLVQARMYAQAATLVVLLMSASLSIYMGDDHDKQREVDEPDAQLRAVLNLPHEEKRRVQPASPPEKE</sequence>
<evidence type="ECO:0000256" key="4">
    <source>
        <dbReference type="ARBA" id="ARBA00023136"/>
    </source>
</evidence>
<keyword evidence="4 6" id="KW-0472">Membrane</keyword>
<dbReference type="InterPro" id="IPR007667">
    <property type="entry name" value="Hypoxia_induced_domain"/>
</dbReference>
<dbReference type="Proteomes" id="UP000242180">
    <property type="component" value="Unassembled WGS sequence"/>
</dbReference>
<keyword evidence="2 6" id="KW-0812">Transmembrane</keyword>
<evidence type="ECO:0000256" key="5">
    <source>
        <dbReference type="SAM" id="MobiDB-lite"/>
    </source>
</evidence>
<dbReference type="PANTHER" id="PTHR28018:SF3">
    <property type="entry name" value="RESPIRATORY SUPERCOMPLEX FACTOR 2, MITOCHONDRIAL"/>
    <property type="match status" value="1"/>
</dbReference>
<dbReference type="InParanoid" id="A0A1X2H8H9"/>
<dbReference type="OMA" id="GDSRWQT"/>
<comment type="caution">
    <text evidence="8">The sequence shown here is derived from an EMBL/GenBank/DDBJ whole genome shotgun (WGS) entry which is preliminary data.</text>
</comment>
<evidence type="ECO:0000313" key="9">
    <source>
        <dbReference type="Proteomes" id="UP000242180"/>
    </source>
</evidence>
<evidence type="ECO:0000259" key="7">
    <source>
        <dbReference type="PROSITE" id="PS51503"/>
    </source>
</evidence>
<proteinExistence type="predicted"/>
<evidence type="ECO:0000256" key="2">
    <source>
        <dbReference type="ARBA" id="ARBA00022692"/>
    </source>
</evidence>
<dbReference type="STRING" id="13706.A0A1X2H8H9"/>
<dbReference type="GO" id="GO:0033617">
    <property type="term" value="P:mitochondrial respiratory chain complex IV assembly"/>
    <property type="evidence" value="ECO:0007669"/>
    <property type="project" value="TreeGrafter"/>
</dbReference>
<comment type="subcellular location">
    <subcellularLocation>
        <location evidence="1">Mitochondrion</location>
    </subcellularLocation>
</comment>
<name>A0A1X2H8H9_SYNRA</name>
<dbReference type="PANTHER" id="PTHR28018">
    <property type="entry name" value="RESPIRATORY SUPERCOMPLEX FACTOR 2, MITOCHONDRIAL"/>
    <property type="match status" value="1"/>
</dbReference>
<dbReference type="GO" id="GO:0005739">
    <property type="term" value="C:mitochondrion"/>
    <property type="evidence" value="ECO:0007669"/>
    <property type="project" value="UniProtKB-SubCell"/>
</dbReference>
<evidence type="ECO:0000256" key="1">
    <source>
        <dbReference type="ARBA" id="ARBA00004173"/>
    </source>
</evidence>
<keyword evidence="9" id="KW-1185">Reference proteome</keyword>
<feature type="region of interest" description="Disordered" evidence="5">
    <location>
        <begin position="196"/>
        <end position="217"/>
    </location>
</feature>
<dbReference type="Pfam" id="PF04588">
    <property type="entry name" value="HIG_1_N"/>
    <property type="match status" value="1"/>
</dbReference>
<feature type="transmembrane region" description="Helical" evidence="6">
    <location>
        <begin position="54"/>
        <end position="72"/>
    </location>
</feature>
<keyword evidence="3 6" id="KW-1133">Transmembrane helix</keyword>
<dbReference type="InterPro" id="IPR040153">
    <property type="entry name" value="Rcf2"/>
</dbReference>
<dbReference type="OrthoDB" id="1915122at2759"/>
<evidence type="ECO:0000256" key="3">
    <source>
        <dbReference type="ARBA" id="ARBA00022989"/>
    </source>
</evidence>
<feature type="transmembrane region" description="Helical" evidence="6">
    <location>
        <begin position="157"/>
        <end position="176"/>
    </location>
</feature>
<feature type="domain" description="HIG1" evidence="7">
    <location>
        <begin position="94"/>
        <end position="185"/>
    </location>
</feature>
<reference evidence="8 9" key="1">
    <citation type="submission" date="2016-07" db="EMBL/GenBank/DDBJ databases">
        <title>Pervasive Adenine N6-methylation of Active Genes in Fungi.</title>
        <authorList>
            <consortium name="DOE Joint Genome Institute"/>
            <person name="Mondo S.J."/>
            <person name="Dannebaum R.O."/>
            <person name="Kuo R.C."/>
            <person name="Labutti K."/>
            <person name="Haridas S."/>
            <person name="Kuo A."/>
            <person name="Salamov A."/>
            <person name="Ahrendt S.R."/>
            <person name="Lipzen A."/>
            <person name="Sullivan W."/>
            <person name="Andreopoulos W.B."/>
            <person name="Clum A."/>
            <person name="Lindquist E."/>
            <person name="Daum C."/>
            <person name="Ramamoorthy G.K."/>
            <person name="Gryganskyi A."/>
            <person name="Culley D."/>
            <person name="Magnuson J.K."/>
            <person name="James T.Y."/>
            <person name="O'Malley M.A."/>
            <person name="Stajich J.E."/>
            <person name="Spatafora J.W."/>
            <person name="Visel A."/>
            <person name="Grigoriev I.V."/>
        </authorList>
    </citation>
    <scope>NUCLEOTIDE SEQUENCE [LARGE SCALE GENOMIC DNA]</scope>
    <source>
        <strain evidence="8 9">NRRL 2496</strain>
    </source>
</reference>
<evidence type="ECO:0000313" key="8">
    <source>
        <dbReference type="EMBL" id="ORY94863.1"/>
    </source>
</evidence>
<protein>
    <recommendedName>
        <fullName evidence="7">HIG1 domain-containing protein</fullName>
    </recommendedName>
</protein>
<feature type="transmembrane region" description="Helical" evidence="6">
    <location>
        <begin position="122"/>
        <end position="142"/>
    </location>
</feature>
<accession>A0A1X2H8H9</accession>
<gene>
    <name evidence="8" type="ORF">BCR43DRAFT_335685</name>
</gene>
<dbReference type="EMBL" id="MCGN01000007">
    <property type="protein sequence ID" value="ORY94863.1"/>
    <property type="molecule type" value="Genomic_DNA"/>
</dbReference>
<dbReference type="AlphaFoldDB" id="A0A1X2H8H9"/>
<organism evidence="8 9">
    <name type="scientific">Syncephalastrum racemosum</name>
    <name type="common">Filamentous fungus</name>
    <dbReference type="NCBI Taxonomy" id="13706"/>
    <lineage>
        <taxon>Eukaryota</taxon>
        <taxon>Fungi</taxon>
        <taxon>Fungi incertae sedis</taxon>
        <taxon>Mucoromycota</taxon>
        <taxon>Mucoromycotina</taxon>
        <taxon>Mucoromycetes</taxon>
        <taxon>Mucorales</taxon>
        <taxon>Syncephalastraceae</taxon>
        <taxon>Syncephalastrum</taxon>
    </lineage>
</organism>
<dbReference type="PROSITE" id="PS51503">
    <property type="entry name" value="HIG1"/>
    <property type="match status" value="1"/>
</dbReference>
<dbReference type="FunCoup" id="A0A1X2H8H9">
    <property type="interactions" value="61"/>
</dbReference>
<evidence type="ECO:0000256" key="6">
    <source>
        <dbReference type="SAM" id="Phobius"/>
    </source>
</evidence>